<dbReference type="Pfam" id="PF04082">
    <property type="entry name" value="Fungal_trans"/>
    <property type="match status" value="1"/>
</dbReference>
<dbReference type="InterPro" id="IPR001138">
    <property type="entry name" value="Zn2Cys6_DnaBD"/>
</dbReference>
<dbReference type="InterPro" id="IPR013087">
    <property type="entry name" value="Znf_C2H2_type"/>
</dbReference>
<dbReference type="SMART" id="SM00355">
    <property type="entry name" value="ZnF_C2H2"/>
    <property type="match status" value="2"/>
</dbReference>
<evidence type="ECO:0000256" key="8">
    <source>
        <dbReference type="SAM" id="MobiDB-lite"/>
    </source>
</evidence>
<dbReference type="Proteomes" id="UP001244011">
    <property type="component" value="Unassembled WGS sequence"/>
</dbReference>
<dbReference type="Gene3D" id="3.30.160.60">
    <property type="entry name" value="Classic Zinc Finger"/>
    <property type="match status" value="2"/>
</dbReference>
<dbReference type="RefSeq" id="XP_060281396.1">
    <property type="nucleotide sequence ID" value="XM_060431712.1"/>
</dbReference>
<dbReference type="FunFam" id="3.30.160.60:FF:002343">
    <property type="entry name" value="Zinc finger protein 33A"/>
    <property type="match status" value="1"/>
</dbReference>
<dbReference type="GeneID" id="85314899"/>
<dbReference type="GO" id="GO:0003677">
    <property type="term" value="F:DNA binding"/>
    <property type="evidence" value="ECO:0007669"/>
    <property type="project" value="InterPro"/>
</dbReference>
<evidence type="ECO:0000256" key="4">
    <source>
        <dbReference type="ARBA" id="ARBA00023015"/>
    </source>
</evidence>
<evidence type="ECO:0000256" key="3">
    <source>
        <dbReference type="ARBA" id="ARBA00022833"/>
    </source>
</evidence>
<gene>
    <name evidence="11" type="ORF">QBC33DRAFT_593178</name>
</gene>
<dbReference type="PROSITE" id="PS00028">
    <property type="entry name" value="ZINC_FINGER_C2H2_1"/>
    <property type="match status" value="2"/>
</dbReference>
<name>A0AAJ0BXE9_9PEZI</name>
<evidence type="ECO:0000313" key="12">
    <source>
        <dbReference type="Proteomes" id="UP001244011"/>
    </source>
</evidence>
<evidence type="ECO:0000259" key="9">
    <source>
        <dbReference type="PROSITE" id="PS50048"/>
    </source>
</evidence>
<reference evidence="11" key="1">
    <citation type="submission" date="2023-06" db="EMBL/GenBank/DDBJ databases">
        <title>Genome-scale phylogeny and comparative genomics of the fungal order Sordariales.</title>
        <authorList>
            <consortium name="Lawrence Berkeley National Laboratory"/>
            <person name="Hensen N."/>
            <person name="Bonometti L."/>
            <person name="Westerberg I."/>
            <person name="Brannstrom I.O."/>
            <person name="Guillou S."/>
            <person name="Cros-Aarteil S."/>
            <person name="Calhoun S."/>
            <person name="Haridas S."/>
            <person name="Kuo A."/>
            <person name="Mondo S."/>
            <person name="Pangilinan J."/>
            <person name="Riley R."/>
            <person name="Labutti K."/>
            <person name="Andreopoulos B."/>
            <person name="Lipzen A."/>
            <person name="Chen C."/>
            <person name="Yanf M."/>
            <person name="Daum C."/>
            <person name="Ng V."/>
            <person name="Clum A."/>
            <person name="Steindorff A."/>
            <person name="Ohm R."/>
            <person name="Martin F."/>
            <person name="Silar P."/>
            <person name="Natvig D."/>
            <person name="Lalanne C."/>
            <person name="Gautier V."/>
            <person name="Ament-Velasquez S.L."/>
            <person name="Kruys A."/>
            <person name="Hutchinson M.I."/>
            <person name="Powell A.J."/>
            <person name="Barry K."/>
            <person name="Miller A.N."/>
            <person name="Grigoriev I.V."/>
            <person name="Debuchy R."/>
            <person name="Gladieux P."/>
            <person name="Thoren M.H."/>
            <person name="Johannesson H."/>
        </authorList>
    </citation>
    <scope>NUCLEOTIDE SEQUENCE</scope>
    <source>
        <strain evidence="11">8032-3</strain>
    </source>
</reference>
<feature type="region of interest" description="Disordered" evidence="8">
    <location>
        <begin position="832"/>
        <end position="856"/>
    </location>
</feature>
<feature type="region of interest" description="Disordered" evidence="8">
    <location>
        <begin position="79"/>
        <end position="98"/>
    </location>
</feature>
<dbReference type="InterPro" id="IPR036864">
    <property type="entry name" value="Zn2-C6_fun-type_DNA-bd_sf"/>
</dbReference>
<evidence type="ECO:0000313" key="11">
    <source>
        <dbReference type="EMBL" id="KAK1765183.1"/>
    </source>
</evidence>
<feature type="domain" description="Zn(2)-C6 fungal-type" evidence="9">
    <location>
        <begin position="104"/>
        <end position="133"/>
    </location>
</feature>
<keyword evidence="1" id="KW-0479">Metal-binding</keyword>
<feature type="domain" description="C2H2-type" evidence="10">
    <location>
        <begin position="57"/>
        <end position="84"/>
    </location>
</feature>
<keyword evidence="5" id="KW-0804">Transcription</keyword>
<dbReference type="PANTHER" id="PTHR47660:SF2">
    <property type="entry name" value="TRANSCRIPTION FACTOR WITH C2H2 AND ZN(2)-CYS(6) DNA BINDING DOMAIN (EUROFUNG)"/>
    <property type="match status" value="1"/>
</dbReference>
<accession>A0AAJ0BXE9</accession>
<dbReference type="InterPro" id="IPR036236">
    <property type="entry name" value="Znf_C2H2_sf"/>
</dbReference>
<keyword evidence="12" id="KW-1185">Reference proteome</keyword>
<dbReference type="PROSITE" id="PS50157">
    <property type="entry name" value="ZINC_FINGER_C2H2_2"/>
    <property type="match status" value="2"/>
</dbReference>
<dbReference type="CDD" id="cd12148">
    <property type="entry name" value="fungal_TF_MHR"/>
    <property type="match status" value="1"/>
</dbReference>
<dbReference type="SMART" id="SM00066">
    <property type="entry name" value="GAL4"/>
    <property type="match status" value="1"/>
</dbReference>
<dbReference type="Pfam" id="PF00172">
    <property type="entry name" value="Zn_clus"/>
    <property type="match status" value="1"/>
</dbReference>
<evidence type="ECO:0000256" key="7">
    <source>
        <dbReference type="PROSITE-ProRule" id="PRU00042"/>
    </source>
</evidence>
<dbReference type="Gene3D" id="4.10.240.10">
    <property type="entry name" value="Zn(2)-C6 fungal-type DNA-binding domain"/>
    <property type="match status" value="1"/>
</dbReference>
<dbReference type="GO" id="GO:0000981">
    <property type="term" value="F:DNA-binding transcription factor activity, RNA polymerase II-specific"/>
    <property type="evidence" value="ECO:0007669"/>
    <property type="project" value="InterPro"/>
</dbReference>
<dbReference type="PROSITE" id="PS00463">
    <property type="entry name" value="ZN2_CY6_FUNGAL_1"/>
    <property type="match status" value="1"/>
</dbReference>
<evidence type="ECO:0000256" key="6">
    <source>
        <dbReference type="ARBA" id="ARBA00023242"/>
    </source>
</evidence>
<keyword evidence="4" id="KW-0805">Transcription regulation</keyword>
<dbReference type="PANTHER" id="PTHR47660">
    <property type="entry name" value="TRANSCRIPTION FACTOR WITH C2H2 AND ZN(2)-CYS(6) DNA BINDING DOMAIN (EUROFUNG)-RELATED-RELATED"/>
    <property type="match status" value="1"/>
</dbReference>
<evidence type="ECO:0000256" key="2">
    <source>
        <dbReference type="ARBA" id="ARBA00022771"/>
    </source>
</evidence>
<feature type="domain" description="C2H2-type" evidence="10">
    <location>
        <begin position="29"/>
        <end position="56"/>
    </location>
</feature>
<dbReference type="SUPFAM" id="SSF57701">
    <property type="entry name" value="Zn2/Cys6 DNA-binding domain"/>
    <property type="match status" value="1"/>
</dbReference>
<evidence type="ECO:0000256" key="1">
    <source>
        <dbReference type="ARBA" id="ARBA00022723"/>
    </source>
</evidence>
<keyword evidence="3" id="KW-0862">Zinc</keyword>
<dbReference type="InterPro" id="IPR007219">
    <property type="entry name" value="XnlR_reg_dom"/>
</dbReference>
<evidence type="ECO:0008006" key="13">
    <source>
        <dbReference type="Google" id="ProtNLM"/>
    </source>
</evidence>
<feature type="region of interest" description="Disordered" evidence="8">
    <location>
        <begin position="259"/>
        <end position="281"/>
    </location>
</feature>
<dbReference type="AlphaFoldDB" id="A0AAJ0BXE9"/>
<proteinExistence type="predicted"/>
<dbReference type="Pfam" id="PF00096">
    <property type="entry name" value="zf-C2H2"/>
    <property type="match status" value="2"/>
</dbReference>
<dbReference type="GO" id="GO:0008270">
    <property type="term" value="F:zinc ion binding"/>
    <property type="evidence" value="ECO:0007669"/>
    <property type="project" value="UniProtKB-KW"/>
</dbReference>
<evidence type="ECO:0000256" key="5">
    <source>
        <dbReference type="ARBA" id="ARBA00023163"/>
    </source>
</evidence>
<keyword evidence="6" id="KW-0539">Nucleus</keyword>
<sequence>MHALKMDHPMAAAAAGAAPAPATPGEPIYQCGTCKRQYKRADHLTRHVRSHTQSKPYRCRLCTKAFTRADLLKRHVVSHDSPTGRIKRPLSPNGQASPGRVTQACRVCASNHLRCTERKPCRRCTERGIECVWDRPAMGAITPPPTVAETAEEGGEASSPNNYLLETYGLPPDSPGAGVIGVIPIMDASSQPSQLQPFLGLPDFNLASGQWTPMWPLDFDFDTSSSIELDDMDLRFLDAYNTNVPFELGGGSPGNNAIINNGATGEGLRQQAPDDGSADPCRPAEICTETFRKHWKFRPNAQDHGAAEEHNLSLPLFSTTLGDHESPESRVSLDRRVTSARLSVAARDKILTTIVQSCRSENLSRAVASFPSVELLDTLLQYYLTSPLARADSFLHAAAFDPNEKRPEILAAMVACGAVLTSDPTLSKLGFAIQECVRVAVPKHWEEHNALTRDLELSQAFLITLEIGLWSGRSRKVEIAESFLQPAMTMLRRDGRLRQSGYHRITVRDDDEGETLRDKWRSWVEQESFKRLCFRLLQHDTNSSMALLINPLISYAEVQLPFPDSADLWSAATPEEWKALFLSQQQNHPSLDRGQLTLAEYVDDPARLDTHRNTVDNTVANFAFLSCAWSLSWEYIQLNSLQRSGSRRWNALLMASRHDEIIKLLNNFRISTADLSLDPQLYPQAQPCSREVSMRLELILLHLHMPFEDMQLFAGMEGPDQARVVYPTMVEWARGEAARKAVWHAGQIVRAARLLRRGAIWGPAAIAVYHASLAFWVFGLLSEEGLPGAGGGGVDRDLGGWAGQGRGPSQQPVYLDEAEGIALQRFTQLGSGNPCIHGGSDHGDRRQPGAPVDDDAYLSRPDRVMAAVMGIMRQNHEGMARPHLVDNLIQLMKGLQKASTKTGIVS</sequence>
<organism evidence="11 12">
    <name type="scientific">Phialemonium atrogriseum</name>
    <dbReference type="NCBI Taxonomy" id="1093897"/>
    <lineage>
        <taxon>Eukaryota</taxon>
        <taxon>Fungi</taxon>
        <taxon>Dikarya</taxon>
        <taxon>Ascomycota</taxon>
        <taxon>Pezizomycotina</taxon>
        <taxon>Sordariomycetes</taxon>
        <taxon>Sordariomycetidae</taxon>
        <taxon>Cephalothecales</taxon>
        <taxon>Cephalothecaceae</taxon>
        <taxon>Phialemonium</taxon>
    </lineage>
</organism>
<keyword evidence="2 7" id="KW-0863">Zinc-finger</keyword>
<dbReference type="EMBL" id="MU839016">
    <property type="protein sequence ID" value="KAK1765183.1"/>
    <property type="molecule type" value="Genomic_DNA"/>
</dbReference>
<dbReference type="GO" id="GO:0006351">
    <property type="term" value="P:DNA-templated transcription"/>
    <property type="evidence" value="ECO:0007669"/>
    <property type="project" value="InterPro"/>
</dbReference>
<dbReference type="PROSITE" id="PS50048">
    <property type="entry name" value="ZN2_CY6_FUNGAL_2"/>
    <property type="match status" value="1"/>
</dbReference>
<dbReference type="CDD" id="cd00067">
    <property type="entry name" value="GAL4"/>
    <property type="match status" value="1"/>
</dbReference>
<dbReference type="SUPFAM" id="SSF57667">
    <property type="entry name" value="beta-beta-alpha zinc fingers"/>
    <property type="match status" value="1"/>
</dbReference>
<protein>
    <recommendedName>
        <fullName evidence="13">C6 transcription factor RegA</fullName>
    </recommendedName>
</protein>
<evidence type="ECO:0000259" key="10">
    <source>
        <dbReference type="PROSITE" id="PS50157"/>
    </source>
</evidence>
<comment type="caution">
    <text evidence="11">The sequence shown here is derived from an EMBL/GenBank/DDBJ whole genome shotgun (WGS) entry which is preliminary data.</text>
</comment>